<keyword evidence="1" id="KW-1133">Transmembrane helix</keyword>
<evidence type="ECO:0000256" key="1">
    <source>
        <dbReference type="SAM" id="Phobius"/>
    </source>
</evidence>
<keyword evidence="3" id="KW-1185">Reference proteome</keyword>
<organism evidence="2 3">
    <name type="scientific">Methylophilus aquaticus</name>
    <dbReference type="NCBI Taxonomy" id="1971610"/>
    <lineage>
        <taxon>Bacteria</taxon>
        <taxon>Pseudomonadati</taxon>
        <taxon>Pseudomonadota</taxon>
        <taxon>Betaproteobacteria</taxon>
        <taxon>Nitrosomonadales</taxon>
        <taxon>Methylophilaceae</taxon>
        <taxon>Methylophilus</taxon>
    </lineage>
</organism>
<keyword evidence="1" id="KW-0472">Membrane</keyword>
<keyword evidence="1" id="KW-0812">Transmembrane</keyword>
<accession>A0ABT9JRP9</accession>
<dbReference type="Proteomes" id="UP001225906">
    <property type="component" value="Unassembled WGS sequence"/>
</dbReference>
<dbReference type="InterPro" id="IPR018643">
    <property type="entry name" value="DUF2069_membrane"/>
</dbReference>
<dbReference type="EMBL" id="JAVCAP010000011">
    <property type="protein sequence ID" value="MDP8567201.1"/>
    <property type="molecule type" value="Genomic_DNA"/>
</dbReference>
<feature type="transmembrane region" description="Helical" evidence="1">
    <location>
        <begin position="63"/>
        <end position="83"/>
    </location>
</feature>
<reference evidence="3" key="1">
    <citation type="journal article" date="2019" name="Int. J. Syst. Evol. Microbiol.">
        <title>The Global Catalogue of Microorganisms (GCM) 10K type strain sequencing project: providing services to taxonomists for standard genome sequencing and annotation.</title>
        <authorList>
            <consortium name="The Broad Institute Genomics Platform"/>
            <consortium name="The Broad Institute Genome Sequencing Center for Infectious Disease"/>
            <person name="Wu L."/>
            <person name="Ma J."/>
        </authorList>
    </citation>
    <scope>NUCLEOTIDE SEQUENCE [LARGE SCALE GENOMIC DNA]</scope>
    <source>
        <strain evidence="3">VKM B-3159</strain>
    </source>
</reference>
<dbReference type="Pfam" id="PF09842">
    <property type="entry name" value="DUF2069"/>
    <property type="match status" value="1"/>
</dbReference>
<feature type="transmembrane region" description="Helical" evidence="1">
    <location>
        <begin position="36"/>
        <end position="56"/>
    </location>
</feature>
<evidence type="ECO:0000313" key="3">
    <source>
        <dbReference type="Proteomes" id="UP001225906"/>
    </source>
</evidence>
<evidence type="ECO:0000313" key="2">
    <source>
        <dbReference type="EMBL" id="MDP8567201.1"/>
    </source>
</evidence>
<gene>
    <name evidence="2" type="ORF">Q9291_05020</name>
</gene>
<feature type="transmembrane region" description="Helical" evidence="1">
    <location>
        <begin position="89"/>
        <end position="110"/>
    </location>
</feature>
<sequence>MQRSLLQLSRLGASGSLLALILLCLGWEIFLSPLRAGGSLLFLKALPLLSPLFGILRGKRYTYQWAGMLILLYFTEGVVRTWSETGLGQVLAATEVALSVLFFACTITYAKYTAQRYQSANVA</sequence>
<comment type="caution">
    <text evidence="2">The sequence shown here is derived from an EMBL/GenBank/DDBJ whole genome shotgun (WGS) entry which is preliminary data.</text>
</comment>
<protein>
    <submittedName>
        <fullName evidence="2">DUF2069 domain-containing protein</fullName>
    </submittedName>
</protein>
<name>A0ABT9JRP9_9PROT</name>
<proteinExistence type="predicted"/>